<evidence type="ECO:0000313" key="4">
    <source>
        <dbReference type="Proteomes" id="UP001152320"/>
    </source>
</evidence>
<dbReference type="PANTHER" id="PTHR47331:SF1">
    <property type="entry name" value="GAG-LIKE PROTEIN"/>
    <property type="match status" value="1"/>
</dbReference>
<gene>
    <name evidence="3" type="ORF">HOLleu_02543</name>
</gene>
<dbReference type="EMBL" id="JAIZAY010000001">
    <property type="protein sequence ID" value="KAJ8049693.1"/>
    <property type="molecule type" value="Genomic_DNA"/>
</dbReference>
<accession>A0A9Q1HLH1</accession>
<evidence type="ECO:0008006" key="5">
    <source>
        <dbReference type="Google" id="ProtNLM"/>
    </source>
</evidence>
<sequence length="721" mass="81029">MVSYENYQTVKEKIQKIEEVFGLYEAKHKQLADRTQGPELERLQSEYETAIRNKSELLKRAEEWFKGYEKTQNISKDADNKSVHSFTSNRSSNCSTSSQKLKEARVQHELAKLKMKQVKEKLELEQKQRQFAEDLLLLDAKNELECNELETSFWANEVEMEGGMLDEVHVSNVRPKVEVEDVGPSHADRGKGVQSGKVENKIEVNTQKIPQGNTYPLNPNAREWQGAYVPDPRENGGADPLQLCNMLNLLTSIPKPELQTFDGEPTEYWSFINNFDFNIGSKLFDDRAKLTYLVQNCRGAARKSIEGCAVMRSAEGYKKAKEILSDQFGQPHVIAQSLFSNVLGRKPVKAHDGVALWEIAREMRKCEVVVEQMNYSANLNNTDTLLGIQLLLPVHLQSEWTKQTQRLIQSGVEPRFVHLTEFVERSARAANNVFGKNIGKGNKPSTETYKPKRQSGNNLPRRATFATVGKEESTGRCYCCSLGHLLQVCKEFKAKTPKQRKELIRKQKLCDNCFKSNHSAPGCMSENRCTVNEKKKKHHILLHDESVSGQRSKPDSTVQNVSSKEEGDVAENTANCNATSSVSKEHQVKLCTVPVKVKGKSSKSITTWALLNNASNGTLCNKNLIKELDLGGKQTSFEISTVNDNGTQQGFEVSMTVVSLSGDEFVELPKIWSVDRLPISSKSIPSNNDIRGWPHLEGIELPPIGDQQVMLLIGVDVPEVF</sequence>
<proteinExistence type="predicted"/>
<feature type="compositionally biased region" description="Low complexity" evidence="2">
    <location>
        <begin position="85"/>
        <end position="98"/>
    </location>
</feature>
<feature type="region of interest" description="Disordered" evidence="2">
    <location>
        <begin position="76"/>
        <end position="101"/>
    </location>
</feature>
<organism evidence="3 4">
    <name type="scientific">Holothuria leucospilota</name>
    <name type="common">Black long sea cucumber</name>
    <name type="synonym">Mertensiothuria leucospilota</name>
    <dbReference type="NCBI Taxonomy" id="206669"/>
    <lineage>
        <taxon>Eukaryota</taxon>
        <taxon>Metazoa</taxon>
        <taxon>Echinodermata</taxon>
        <taxon>Eleutherozoa</taxon>
        <taxon>Echinozoa</taxon>
        <taxon>Holothuroidea</taxon>
        <taxon>Aspidochirotacea</taxon>
        <taxon>Aspidochirotida</taxon>
        <taxon>Holothuriidae</taxon>
        <taxon>Holothuria</taxon>
    </lineage>
</organism>
<feature type="coiled-coil region" evidence="1">
    <location>
        <begin position="101"/>
        <end position="135"/>
    </location>
</feature>
<feature type="compositionally biased region" description="Polar residues" evidence="2">
    <location>
        <begin position="547"/>
        <end position="562"/>
    </location>
</feature>
<dbReference type="AlphaFoldDB" id="A0A9Q1HLH1"/>
<dbReference type="OrthoDB" id="6283219at2759"/>
<reference evidence="3" key="1">
    <citation type="submission" date="2021-10" db="EMBL/GenBank/DDBJ databases">
        <title>Tropical sea cucumber genome reveals ecological adaptation and Cuvierian tubules defense mechanism.</title>
        <authorList>
            <person name="Chen T."/>
        </authorList>
    </citation>
    <scope>NUCLEOTIDE SEQUENCE</scope>
    <source>
        <strain evidence="3">Nanhai2018</strain>
        <tissue evidence="3">Muscle</tissue>
    </source>
</reference>
<keyword evidence="4" id="KW-1185">Reference proteome</keyword>
<keyword evidence="1" id="KW-0175">Coiled coil</keyword>
<comment type="caution">
    <text evidence="3">The sequence shown here is derived from an EMBL/GenBank/DDBJ whole genome shotgun (WGS) entry which is preliminary data.</text>
</comment>
<dbReference type="Pfam" id="PF03564">
    <property type="entry name" value="DUF1759"/>
    <property type="match status" value="1"/>
</dbReference>
<dbReference type="InterPro" id="IPR005312">
    <property type="entry name" value="DUF1759"/>
</dbReference>
<evidence type="ECO:0000256" key="1">
    <source>
        <dbReference type="SAM" id="Coils"/>
    </source>
</evidence>
<dbReference type="PANTHER" id="PTHR47331">
    <property type="entry name" value="PHD-TYPE DOMAIN-CONTAINING PROTEIN"/>
    <property type="match status" value="1"/>
</dbReference>
<evidence type="ECO:0000256" key="2">
    <source>
        <dbReference type="SAM" id="MobiDB-lite"/>
    </source>
</evidence>
<feature type="region of interest" description="Disordered" evidence="2">
    <location>
        <begin position="545"/>
        <end position="569"/>
    </location>
</feature>
<protein>
    <recommendedName>
        <fullName evidence="5">Peptidase aspartic putative domain-containing protein</fullName>
    </recommendedName>
</protein>
<dbReference type="Proteomes" id="UP001152320">
    <property type="component" value="Chromosome 1"/>
</dbReference>
<feature type="compositionally biased region" description="Polar residues" evidence="2">
    <location>
        <begin position="443"/>
        <end position="458"/>
    </location>
</feature>
<feature type="region of interest" description="Disordered" evidence="2">
    <location>
        <begin position="434"/>
        <end position="459"/>
    </location>
</feature>
<name>A0A9Q1HLH1_HOLLE</name>
<evidence type="ECO:0000313" key="3">
    <source>
        <dbReference type="EMBL" id="KAJ8049693.1"/>
    </source>
</evidence>